<dbReference type="OrthoDB" id="1492425at2"/>
<evidence type="ECO:0000313" key="1">
    <source>
        <dbReference type="EMBL" id="PRQ06007.1"/>
    </source>
</evidence>
<organism evidence="1 2">
    <name type="scientific">Enhygromyxa salina</name>
    <dbReference type="NCBI Taxonomy" id="215803"/>
    <lineage>
        <taxon>Bacteria</taxon>
        <taxon>Pseudomonadati</taxon>
        <taxon>Myxococcota</taxon>
        <taxon>Polyangia</taxon>
        <taxon>Nannocystales</taxon>
        <taxon>Nannocystaceae</taxon>
        <taxon>Enhygromyxa</taxon>
    </lineage>
</organism>
<comment type="caution">
    <text evidence="1">The sequence shown here is derived from an EMBL/GenBank/DDBJ whole genome shotgun (WGS) entry which is preliminary data.</text>
</comment>
<evidence type="ECO:0000313" key="2">
    <source>
        <dbReference type="Proteomes" id="UP000238823"/>
    </source>
</evidence>
<name>A0A2S9YLN9_9BACT</name>
<reference evidence="1 2" key="1">
    <citation type="submission" date="2018-03" db="EMBL/GenBank/DDBJ databases">
        <title>Draft Genome Sequences of the Obligatory Marine Myxobacteria Enhygromyxa salina SWB007.</title>
        <authorList>
            <person name="Poehlein A."/>
            <person name="Moghaddam J.A."/>
            <person name="Harms H."/>
            <person name="Alanjari M."/>
            <person name="Koenig G.M."/>
            <person name="Daniel R."/>
            <person name="Schaeberle T.F."/>
        </authorList>
    </citation>
    <scope>NUCLEOTIDE SEQUENCE [LARGE SCALE GENOMIC DNA]</scope>
    <source>
        <strain evidence="1 2">SWB007</strain>
    </source>
</reference>
<proteinExistence type="predicted"/>
<dbReference type="AlphaFoldDB" id="A0A2S9YLN9"/>
<gene>
    <name evidence="1" type="ORF">ENSA7_42690</name>
</gene>
<sequence>MTEMCKWSVTDEFTIDMLNANEIAIYAGSSTEERGRISKWDNAAESRGGGCVSITSPAPESLSDLLLANFESGDSHKSVSLRADSQIMSALGEGDLFIDVSGLPHHIWASVLRAGIAKNLRIRVMYIEPREYRYHKSPSSNSMFDLSTGKLGLCPLPGFATLSEDPWSNQRVFVPLLGFEGNRALYLSQRLDPAPPHTIPIVGVPGFRLEYPSVAVACNLDFLDQTDAYSQVRTVAANDVFGVMDLFEDLEKEFSSEQLLIAPVGTKPHAVGAVLHAIRRRGKVELMYDNPIKRPERTSGVGKVHIYTVN</sequence>
<accession>A0A2S9YLN9</accession>
<dbReference type="EMBL" id="PVNL01000086">
    <property type="protein sequence ID" value="PRQ06007.1"/>
    <property type="molecule type" value="Genomic_DNA"/>
</dbReference>
<protein>
    <submittedName>
        <fullName evidence="1">Uncharacterized protein</fullName>
    </submittedName>
</protein>
<dbReference type="RefSeq" id="WP_146157969.1">
    <property type="nucleotide sequence ID" value="NZ_PVNL01000086.1"/>
</dbReference>
<dbReference type="Proteomes" id="UP000238823">
    <property type="component" value="Unassembled WGS sequence"/>
</dbReference>